<feature type="domain" description="Cytochrome c" evidence="10">
    <location>
        <begin position="138"/>
        <end position="231"/>
    </location>
</feature>
<evidence type="ECO:0000256" key="5">
    <source>
        <dbReference type="ARBA" id="ARBA00022764"/>
    </source>
</evidence>
<evidence type="ECO:0000259" key="10">
    <source>
        <dbReference type="PROSITE" id="PS51007"/>
    </source>
</evidence>
<sequence length="232" mass="24217">MKRTVARLLWLAAPLALAAPVLAAVTQARPPAGAPPGGNPLELKYSTPNAAHGAQLSASVCQKCHGPAGVSTDAGYPRLAGQVPDYTRFQLAAFRAKLRPSPVMQAVASHLSDQDIADLAAYFSAQAVGPAWKTQDAALRARGEALFLRGDPARNAIACAVCHGQSGRGVDHLGVASVTNQAPKYALDVLHEFKNAPGFGGIPQPEAMRIVLRPLGEDDLRALAAYISSMTP</sequence>
<evidence type="ECO:0000313" key="11">
    <source>
        <dbReference type="EMBL" id="GAA5511630.1"/>
    </source>
</evidence>
<accession>A0ABP9W4B7</accession>
<dbReference type="PANTHER" id="PTHR33751">
    <property type="entry name" value="CBB3-TYPE CYTOCHROME C OXIDASE SUBUNIT FIXP"/>
    <property type="match status" value="1"/>
</dbReference>
<comment type="subcellular location">
    <subcellularLocation>
        <location evidence="1">Periplasm</location>
    </subcellularLocation>
</comment>
<evidence type="ECO:0000256" key="2">
    <source>
        <dbReference type="ARBA" id="ARBA00022448"/>
    </source>
</evidence>
<protein>
    <recommendedName>
        <fullName evidence="10">Cytochrome c domain-containing protein</fullName>
    </recommendedName>
</protein>
<evidence type="ECO:0000313" key="12">
    <source>
        <dbReference type="Proteomes" id="UP001401887"/>
    </source>
</evidence>
<keyword evidence="7 8" id="KW-0408">Iron</keyword>
<keyword evidence="9" id="KW-0732">Signal</keyword>
<keyword evidence="3 8" id="KW-0349">Heme</keyword>
<name>A0ABP9W4B7_9DEIO</name>
<comment type="caution">
    <text evidence="11">The sequence shown here is derived from an EMBL/GenBank/DDBJ whole genome shotgun (WGS) entry which is preliminary data.</text>
</comment>
<evidence type="ECO:0000256" key="4">
    <source>
        <dbReference type="ARBA" id="ARBA00022723"/>
    </source>
</evidence>
<reference evidence="11 12" key="1">
    <citation type="submission" date="2024-02" db="EMBL/GenBank/DDBJ databases">
        <title>Deinococcus carri NBRC 110142.</title>
        <authorList>
            <person name="Ichikawa N."/>
            <person name="Katano-Makiyama Y."/>
            <person name="Hidaka K."/>
        </authorList>
    </citation>
    <scope>NUCLEOTIDE SEQUENCE [LARGE SCALE GENOMIC DNA]</scope>
    <source>
        <strain evidence="11 12">NBRC 110142</strain>
    </source>
</reference>
<dbReference type="Pfam" id="PF00034">
    <property type="entry name" value="Cytochrom_C"/>
    <property type="match status" value="1"/>
</dbReference>
<dbReference type="PROSITE" id="PS51007">
    <property type="entry name" value="CYTC"/>
    <property type="match status" value="2"/>
</dbReference>
<proteinExistence type="predicted"/>
<evidence type="ECO:0000256" key="6">
    <source>
        <dbReference type="ARBA" id="ARBA00022982"/>
    </source>
</evidence>
<dbReference type="InterPro" id="IPR050597">
    <property type="entry name" value="Cytochrome_c_Oxidase_Subunit"/>
</dbReference>
<keyword evidence="2" id="KW-0813">Transport</keyword>
<organism evidence="11 12">
    <name type="scientific">Deinococcus carri</name>
    <dbReference type="NCBI Taxonomy" id="1211323"/>
    <lineage>
        <taxon>Bacteria</taxon>
        <taxon>Thermotogati</taxon>
        <taxon>Deinococcota</taxon>
        <taxon>Deinococci</taxon>
        <taxon>Deinococcales</taxon>
        <taxon>Deinococcaceae</taxon>
        <taxon>Deinococcus</taxon>
    </lineage>
</organism>
<dbReference type="Gene3D" id="1.10.760.10">
    <property type="entry name" value="Cytochrome c-like domain"/>
    <property type="match status" value="2"/>
</dbReference>
<dbReference type="SUPFAM" id="SSF46626">
    <property type="entry name" value="Cytochrome c"/>
    <property type="match status" value="2"/>
</dbReference>
<dbReference type="EMBL" id="BAABRP010000001">
    <property type="protein sequence ID" value="GAA5511630.1"/>
    <property type="molecule type" value="Genomic_DNA"/>
</dbReference>
<dbReference type="Proteomes" id="UP001401887">
    <property type="component" value="Unassembled WGS sequence"/>
</dbReference>
<keyword evidence="4 8" id="KW-0479">Metal-binding</keyword>
<dbReference type="PANTHER" id="PTHR33751:SF9">
    <property type="entry name" value="CYTOCHROME C4"/>
    <property type="match status" value="1"/>
</dbReference>
<feature type="domain" description="Cytochrome c" evidence="10">
    <location>
        <begin position="48"/>
        <end position="127"/>
    </location>
</feature>
<dbReference type="PIRSF" id="PIRSF000005">
    <property type="entry name" value="Cytochrome_c4"/>
    <property type="match status" value="1"/>
</dbReference>
<keyword evidence="12" id="KW-1185">Reference proteome</keyword>
<dbReference type="InterPro" id="IPR036909">
    <property type="entry name" value="Cyt_c-like_dom_sf"/>
</dbReference>
<evidence type="ECO:0000256" key="8">
    <source>
        <dbReference type="PROSITE-ProRule" id="PRU00433"/>
    </source>
</evidence>
<evidence type="ECO:0000256" key="1">
    <source>
        <dbReference type="ARBA" id="ARBA00004418"/>
    </source>
</evidence>
<feature type="signal peptide" evidence="9">
    <location>
        <begin position="1"/>
        <end position="23"/>
    </location>
</feature>
<keyword evidence="6" id="KW-0249">Electron transport</keyword>
<evidence type="ECO:0000256" key="3">
    <source>
        <dbReference type="ARBA" id="ARBA00022617"/>
    </source>
</evidence>
<dbReference type="InterPro" id="IPR009056">
    <property type="entry name" value="Cyt_c-like_dom"/>
</dbReference>
<evidence type="ECO:0000256" key="7">
    <source>
        <dbReference type="ARBA" id="ARBA00023004"/>
    </source>
</evidence>
<dbReference type="Pfam" id="PF13442">
    <property type="entry name" value="Cytochrome_CBB3"/>
    <property type="match status" value="1"/>
</dbReference>
<gene>
    <name evidence="11" type="ORF">Dcar01_00342</name>
</gene>
<dbReference type="RefSeq" id="WP_345459935.1">
    <property type="nucleotide sequence ID" value="NZ_BAABRP010000001.1"/>
</dbReference>
<keyword evidence="5" id="KW-0574">Periplasm</keyword>
<feature type="chain" id="PRO_5047399548" description="Cytochrome c domain-containing protein" evidence="9">
    <location>
        <begin position="24"/>
        <end position="232"/>
    </location>
</feature>
<dbReference type="InterPro" id="IPR024167">
    <property type="entry name" value="Cytochrome_c4-like"/>
</dbReference>
<evidence type="ECO:0000256" key="9">
    <source>
        <dbReference type="SAM" id="SignalP"/>
    </source>
</evidence>